<dbReference type="InterPro" id="IPR000084">
    <property type="entry name" value="PE-PGRS_N"/>
</dbReference>
<dbReference type="Gene3D" id="3.40.720.10">
    <property type="entry name" value="Alkaline Phosphatase, subunit A"/>
    <property type="match status" value="1"/>
</dbReference>
<dbReference type="RefSeq" id="WP_085231245.1">
    <property type="nucleotide sequence ID" value="NZ_AP022613.1"/>
</dbReference>
<dbReference type="Gene3D" id="1.10.287.850">
    <property type="entry name" value="HP0062-like domain"/>
    <property type="match status" value="1"/>
</dbReference>
<dbReference type="InterPro" id="IPR007312">
    <property type="entry name" value="Phosphoesterase"/>
</dbReference>
<dbReference type="GO" id="GO:0009395">
    <property type="term" value="P:phospholipid catabolic process"/>
    <property type="evidence" value="ECO:0007669"/>
    <property type="project" value="TreeGrafter"/>
</dbReference>
<dbReference type="Proteomes" id="UP000467385">
    <property type="component" value="Chromosome"/>
</dbReference>
<dbReference type="Pfam" id="PF00934">
    <property type="entry name" value="PE"/>
    <property type="match status" value="1"/>
</dbReference>
<dbReference type="EMBL" id="AP022613">
    <property type="protein sequence ID" value="BBZ40373.1"/>
    <property type="molecule type" value="Genomic_DNA"/>
</dbReference>
<sequence length="640" mass="67022">MSTFLITAPEVLAAASADLSRIGAAVKEVGASAAPATTGIAPAAADEVSAAITRLFGNYAADFQALSARTAAFHTGFVQSLLHSASAYAATEAANNPWLQTLELDLLGVINAPAYALTGRPMITLKAPASGVPLSENLLINPGFEIADPSTSGYSGVTVPGWTVTGTPTVIPYASPRPFFPSPFGTPFPDLPKFLGFPQHAPSGGGNNFAGGGPVATSTISQTVNLTGAAGTPYVLSADLGGRLLNPSSASVHVTFYSSSGAVLGTGSTGSVSLLDRLGMTGFQQREISGTVPTGTTTAVVTTTFNDRCPILGHYNDAYVDNVSLRVGDTSLTPGQLQPPTSTVGQIDHVQLIYMENKGVGNIIGSPNAPFINSLINSQDYLANYYALSHPSDPNYFRVMGGSDFGLAYNPVSNVIDAPSLMEEMDSQGISWVGYAQGMPAPGTIVSTGDYATDSLPFLEFKYVFNNTPAYQQAHLQPLTSLSNGLSDPNTAPRFAWIAAEDATNMEGPTSSPSDYARWALSQLTNHQYNVAAGDAFVQQQVQTIQASPTWNSSQSDVIYITMDEDSNNLSLGLGNEGNHVVMIAIPNQAAIDAGMQPGPYVVNGYGDEYGLMSTIEYNMGLPPLTANDMYAQPFNGLWK</sequence>
<evidence type="ECO:0000256" key="1">
    <source>
        <dbReference type="ARBA" id="ARBA00022801"/>
    </source>
</evidence>
<dbReference type="PANTHER" id="PTHR31956">
    <property type="entry name" value="NON-SPECIFIC PHOSPHOLIPASE C4-RELATED"/>
    <property type="match status" value="1"/>
</dbReference>
<evidence type="ECO:0000313" key="3">
    <source>
        <dbReference type="EMBL" id="BBZ40373.1"/>
    </source>
</evidence>
<dbReference type="SUPFAM" id="SSF140459">
    <property type="entry name" value="PE/PPE dimer-like"/>
    <property type="match status" value="1"/>
</dbReference>
<protein>
    <submittedName>
        <fullName evidence="3">Uncharacterized protein</fullName>
    </submittedName>
</protein>
<dbReference type="AlphaFoldDB" id="A0A1X1TQF5"/>
<accession>A0A1X1TQF5</accession>
<keyword evidence="4" id="KW-1185">Reference proteome</keyword>
<organism evidence="3 4">
    <name type="scientific">Mycobacterium conspicuum</name>
    <dbReference type="NCBI Taxonomy" id="44010"/>
    <lineage>
        <taxon>Bacteria</taxon>
        <taxon>Bacillati</taxon>
        <taxon>Actinomycetota</taxon>
        <taxon>Actinomycetes</taxon>
        <taxon>Mycobacteriales</taxon>
        <taxon>Mycobacteriaceae</taxon>
        <taxon>Mycobacterium</taxon>
    </lineage>
</organism>
<gene>
    <name evidence="3" type="ORF">MCNS_34360</name>
</gene>
<keyword evidence="1" id="KW-0378">Hydrolase</keyword>
<dbReference type="InterPro" id="IPR017850">
    <property type="entry name" value="Alkaline_phosphatase_core_sf"/>
</dbReference>
<dbReference type="InterPro" id="IPR038332">
    <property type="entry name" value="PPE_sf"/>
</dbReference>
<keyword evidence="2" id="KW-0843">Virulence</keyword>
<dbReference type="PANTHER" id="PTHR31956:SF8">
    <property type="entry name" value="ACID PHOSPHATASE PHOA (AFU_ORTHOLOGUE AFUA_1G03570)"/>
    <property type="match status" value="1"/>
</dbReference>
<reference evidence="3 4" key="1">
    <citation type="journal article" date="2019" name="Emerg. Microbes Infect.">
        <title>Comprehensive subspecies identification of 175 nontuberculous mycobacteria species based on 7547 genomic profiles.</title>
        <authorList>
            <person name="Matsumoto Y."/>
            <person name="Kinjo T."/>
            <person name="Motooka D."/>
            <person name="Nabeya D."/>
            <person name="Jung N."/>
            <person name="Uechi K."/>
            <person name="Horii T."/>
            <person name="Iida T."/>
            <person name="Fujita J."/>
            <person name="Nakamura S."/>
        </authorList>
    </citation>
    <scope>NUCLEOTIDE SEQUENCE [LARGE SCALE GENOMIC DNA]</scope>
    <source>
        <strain evidence="3 4">JCM 14738</strain>
    </source>
</reference>
<dbReference type="Gene3D" id="2.60.120.260">
    <property type="entry name" value="Galactose-binding domain-like"/>
    <property type="match status" value="1"/>
</dbReference>
<dbReference type="Pfam" id="PF04185">
    <property type="entry name" value="Phosphoesterase"/>
    <property type="match status" value="1"/>
</dbReference>
<dbReference type="STRING" id="44010.AWC00_03495"/>
<proteinExistence type="predicted"/>
<dbReference type="GO" id="GO:0016788">
    <property type="term" value="F:hydrolase activity, acting on ester bonds"/>
    <property type="evidence" value="ECO:0007669"/>
    <property type="project" value="InterPro"/>
</dbReference>
<evidence type="ECO:0000313" key="4">
    <source>
        <dbReference type="Proteomes" id="UP000467385"/>
    </source>
</evidence>
<name>A0A1X1TQF5_9MYCO</name>
<dbReference type="OrthoDB" id="345880at2"/>
<evidence type="ECO:0000256" key="2">
    <source>
        <dbReference type="ARBA" id="ARBA00023026"/>
    </source>
</evidence>